<evidence type="ECO:0000256" key="2">
    <source>
        <dbReference type="ARBA" id="ARBA00022801"/>
    </source>
</evidence>
<keyword evidence="8" id="KW-1185">Reference proteome</keyword>
<feature type="region of interest" description="Disordered" evidence="5">
    <location>
        <begin position="195"/>
        <end position="238"/>
    </location>
</feature>
<reference evidence="7 8" key="1">
    <citation type="submission" date="2018-06" db="EMBL/GenBank/DDBJ databases">
        <title>Comparative genomics reveals the genomic features of Rhizophagus irregularis, R. cerebriforme, R. diaphanum and Gigaspora rosea, and their symbiotic lifestyle signature.</title>
        <authorList>
            <person name="Morin E."/>
            <person name="San Clemente H."/>
            <person name="Chen E.C.H."/>
            <person name="De La Providencia I."/>
            <person name="Hainaut M."/>
            <person name="Kuo A."/>
            <person name="Kohler A."/>
            <person name="Murat C."/>
            <person name="Tang N."/>
            <person name="Roy S."/>
            <person name="Loubradou J."/>
            <person name="Henrissat B."/>
            <person name="Grigoriev I.V."/>
            <person name="Corradi N."/>
            <person name="Roux C."/>
            <person name="Martin F.M."/>
        </authorList>
    </citation>
    <scope>NUCLEOTIDE SEQUENCE [LARGE SCALE GENOMIC DNA]</scope>
    <source>
        <strain evidence="7 8">DAOM 227022</strain>
    </source>
</reference>
<keyword evidence="1" id="KW-0479">Metal-binding</keyword>
<proteinExistence type="inferred from homology"/>
<sequence>MANYRLISSFTTKRFNTRLSSHLISVSPPLRQVTRNFNNSPILQAQEYYLVKSPKGEKYRLHLAKSRHLVGIRSTRGMREYNEDRYQAMVLELSNNKIKQNGEIDNHPIRDVVKLENQEVEGKEGQSCYFAIFDGHGGSHCADYLTANLHKKIEDVKASDADEIVTKLRSVGGYFKRFKPASLEMLLSPEVADITKKRPSKQKSNMRNFSSTPSTTQLLSPSISQTSSPSILSSPLSSATLTVPSSKSLTMEQRLTLAFLKSDVELMENKSVGSTASIALIKSLDNHPFWTSNNIELTIAHVGDTRILLCEVEKGNSVQLTFDHHPNSISETDRLRKFGGFVITDSFGSEMFLGKLANTRALGDSKLKRYGITAEPDISVHNLIGKKFAFMVLVSDGVTSVLSDQEIVDFIKNYNDPTLGASKLVDLADELGSEDNITVMV</sequence>
<accession>A0A397T564</accession>
<dbReference type="InterPro" id="IPR000222">
    <property type="entry name" value="PP2C_BS"/>
</dbReference>
<keyword evidence="2 4" id="KW-0378">Hydrolase</keyword>
<dbReference type="Proteomes" id="UP000265703">
    <property type="component" value="Unassembled WGS sequence"/>
</dbReference>
<evidence type="ECO:0000313" key="7">
    <source>
        <dbReference type="EMBL" id="RIA90281.1"/>
    </source>
</evidence>
<keyword evidence="3 4" id="KW-0904">Protein phosphatase</keyword>
<evidence type="ECO:0000313" key="8">
    <source>
        <dbReference type="Proteomes" id="UP000265703"/>
    </source>
</evidence>
<dbReference type="GO" id="GO:0046872">
    <property type="term" value="F:metal ion binding"/>
    <property type="evidence" value="ECO:0007669"/>
    <property type="project" value="UniProtKB-KW"/>
</dbReference>
<name>A0A397T564_9GLOM</name>
<dbReference type="GO" id="GO:0004722">
    <property type="term" value="F:protein serine/threonine phosphatase activity"/>
    <property type="evidence" value="ECO:0007669"/>
    <property type="project" value="InterPro"/>
</dbReference>
<evidence type="ECO:0000256" key="3">
    <source>
        <dbReference type="ARBA" id="ARBA00022912"/>
    </source>
</evidence>
<evidence type="ECO:0000256" key="5">
    <source>
        <dbReference type="SAM" id="MobiDB-lite"/>
    </source>
</evidence>
<feature type="domain" description="PPM-type phosphatase" evidence="6">
    <location>
        <begin position="69"/>
        <end position="441"/>
    </location>
</feature>
<organism evidence="7 8">
    <name type="scientific">Glomus cerebriforme</name>
    <dbReference type="NCBI Taxonomy" id="658196"/>
    <lineage>
        <taxon>Eukaryota</taxon>
        <taxon>Fungi</taxon>
        <taxon>Fungi incertae sedis</taxon>
        <taxon>Mucoromycota</taxon>
        <taxon>Glomeromycotina</taxon>
        <taxon>Glomeromycetes</taxon>
        <taxon>Glomerales</taxon>
        <taxon>Glomeraceae</taxon>
        <taxon>Glomus</taxon>
    </lineage>
</organism>
<dbReference type="STRING" id="658196.A0A397T564"/>
<dbReference type="PROSITE" id="PS51746">
    <property type="entry name" value="PPM_2"/>
    <property type="match status" value="1"/>
</dbReference>
<dbReference type="EMBL" id="QKYT01000186">
    <property type="protein sequence ID" value="RIA90281.1"/>
    <property type="molecule type" value="Genomic_DNA"/>
</dbReference>
<dbReference type="SUPFAM" id="SSF81606">
    <property type="entry name" value="PP2C-like"/>
    <property type="match status" value="1"/>
</dbReference>
<dbReference type="PANTHER" id="PTHR13832:SF589">
    <property type="entry name" value="[PYRUVATE DEHYDROGENASE [ACETYL-TRANSFERRING]]-PHOSPHATASE 2, MITOCHONDRIAL"/>
    <property type="match status" value="1"/>
</dbReference>
<dbReference type="InterPro" id="IPR001932">
    <property type="entry name" value="PPM-type_phosphatase-like_dom"/>
</dbReference>
<evidence type="ECO:0000256" key="4">
    <source>
        <dbReference type="RuleBase" id="RU003465"/>
    </source>
</evidence>
<dbReference type="PROSITE" id="PS01032">
    <property type="entry name" value="PPM_1"/>
    <property type="match status" value="1"/>
</dbReference>
<dbReference type="Pfam" id="PF00481">
    <property type="entry name" value="PP2C"/>
    <property type="match status" value="1"/>
</dbReference>
<evidence type="ECO:0000256" key="1">
    <source>
        <dbReference type="ARBA" id="ARBA00022723"/>
    </source>
</evidence>
<dbReference type="InterPro" id="IPR036457">
    <property type="entry name" value="PPM-type-like_dom_sf"/>
</dbReference>
<dbReference type="InterPro" id="IPR015655">
    <property type="entry name" value="PP2C"/>
</dbReference>
<dbReference type="OrthoDB" id="416093at2759"/>
<dbReference type="CDD" id="cd00143">
    <property type="entry name" value="PP2Cc"/>
    <property type="match status" value="1"/>
</dbReference>
<dbReference type="PANTHER" id="PTHR13832">
    <property type="entry name" value="PROTEIN PHOSPHATASE 2C"/>
    <property type="match status" value="1"/>
</dbReference>
<dbReference type="Gene3D" id="3.60.40.10">
    <property type="entry name" value="PPM-type phosphatase domain"/>
    <property type="match status" value="1"/>
</dbReference>
<protein>
    <submittedName>
        <fullName evidence="7">Phosphatase 2C-like domain-containing protein</fullName>
    </submittedName>
</protein>
<comment type="similarity">
    <text evidence="4">Belongs to the PP2C family.</text>
</comment>
<evidence type="ECO:0000259" key="6">
    <source>
        <dbReference type="PROSITE" id="PS51746"/>
    </source>
</evidence>
<gene>
    <name evidence="7" type="ORF">C1645_770403</name>
</gene>
<comment type="caution">
    <text evidence="7">The sequence shown here is derived from an EMBL/GenBank/DDBJ whole genome shotgun (WGS) entry which is preliminary data.</text>
</comment>
<dbReference type="SMART" id="SM00332">
    <property type="entry name" value="PP2Cc"/>
    <property type="match status" value="1"/>
</dbReference>
<feature type="compositionally biased region" description="Low complexity" evidence="5">
    <location>
        <begin position="210"/>
        <end position="238"/>
    </location>
</feature>
<dbReference type="AlphaFoldDB" id="A0A397T564"/>